<evidence type="ECO:0000256" key="1">
    <source>
        <dbReference type="ARBA" id="ARBA00010923"/>
    </source>
</evidence>
<dbReference type="PANTHER" id="PTHR30408:SF12">
    <property type="entry name" value="TYPE I RESTRICTION ENZYME MJAVIII SPECIFICITY SUBUNIT"/>
    <property type="match status" value="1"/>
</dbReference>
<keyword evidence="4" id="KW-0175">Coiled coil</keyword>
<organism evidence="6 7">
    <name type="scientific">Filimonas zeae</name>
    <dbReference type="NCBI Taxonomy" id="1737353"/>
    <lineage>
        <taxon>Bacteria</taxon>
        <taxon>Pseudomonadati</taxon>
        <taxon>Bacteroidota</taxon>
        <taxon>Chitinophagia</taxon>
        <taxon>Chitinophagales</taxon>
        <taxon>Chitinophagaceae</taxon>
        <taxon>Filimonas</taxon>
    </lineage>
</organism>
<evidence type="ECO:0000256" key="3">
    <source>
        <dbReference type="ARBA" id="ARBA00023125"/>
    </source>
</evidence>
<sequence length="412" mass="47394">MGIVKFRTMNYLGVKKTSLSEIPDGWEMEELNNILMIVKDKYTPDKKEDICCLELEHFEQRTGIINGWCSSSTQASVKNAFKKGQVLFGKLRPYLQKYWLADFDGVCSSEIWVLTSKDKKTLDNRYLFRMVQMHRFIQAANVSFGSKMPRSDWEYMANIPFPLPPLPEQQRIATILSTWDKAIAKEQQLIKTLEIRHRALMQQLLSGKKRLKGFKDEWKAFKFEDVLAKITNGVTYDTENTIGIPVTRIETISSGIINFSKIGYAEQFANQEDYRLKYGDILYSHINSLSHIGKTAIYLDEKPLYHGMNLLLLRVNDNADRNFIYYWLNSKAARKVAQSLAKPAVNQASISATELKRILLDLPTLPEQTAIAAMLSTSDNEIQIHRRRLEALQQQKKGLMQVLLTGKVRVKI</sequence>
<keyword evidence="2" id="KW-0680">Restriction system</keyword>
<dbReference type="AlphaFoldDB" id="A0A917IMX9"/>
<keyword evidence="6" id="KW-0540">Nuclease</keyword>
<dbReference type="Gene3D" id="3.90.220.20">
    <property type="entry name" value="DNA methylase specificity domains"/>
    <property type="match status" value="2"/>
</dbReference>
<dbReference type="EMBL" id="BMIB01000001">
    <property type="protein sequence ID" value="GGH59268.1"/>
    <property type="molecule type" value="Genomic_DNA"/>
</dbReference>
<evidence type="ECO:0000256" key="2">
    <source>
        <dbReference type="ARBA" id="ARBA00022747"/>
    </source>
</evidence>
<comment type="caution">
    <text evidence="6">The sequence shown here is derived from an EMBL/GenBank/DDBJ whole genome shotgun (WGS) entry which is preliminary data.</text>
</comment>
<dbReference type="InterPro" id="IPR044946">
    <property type="entry name" value="Restrct_endonuc_typeI_TRD_sf"/>
</dbReference>
<keyword evidence="3" id="KW-0238">DNA-binding</keyword>
<reference evidence="6" key="2">
    <citation type="submission" date="2020-09" db="EMBL/GenBank/DDBJ databases">
        <authorList>
            <person name="Sun Q."/>
            <person name="Zhou Y."/>
        </authorList>
    </citation>
    <scope>NUCLEOTIDE SEQUENCE</scope>
    <source>
        <strain evidence="6">CGMCC 1.15290</strain>
    </source>
</reference>
<feature type="domain" description="Type I restriction modification DNA specificity" evidence="5">
    <location>
        <begin position="23"/>
        <end position="194"/>
    </location>
</feature>
<keyword evidence="6" id="KW-0378">Hydrolase</keyword>
<evidence type="ECO:0000259" key="5">
    <source>
        <dbReference type="Pfam" id="PF01420"/>
    </source>
</evidence>
<name>A0A917IMX9_9BACT</name>
<evidence type="ECO:0000313" key="6">
    <source>
        <dbReference type="EMBL" id="GGH59268.1"/>
    </source>
</evidence>
<keyword evidence="7" id="KW-1185">Reference proteome</keyword>
<dbReference type="InterPro" id="IPR000055">
    <property type="entry name" value="Restrct_endonuc_typeI_TRD"/>
</dbReference>
<protein>
    <submittedName>
        <fullName evidence="6">Restriction endonuclease subunit S</fullName>
    </submittedName>
</protein>
<dbReference type="CDD" id="cd17522">
    <property type="entry name" value="RMtype1_S_MjaORF1531P-TRD1-CR1_like"/>
    <property type="match status" value="1"/>
</dbReference>
<proteinExistence type="inferred from homology"/>
<keyword evidence="6" id="KW-0255">Endonuclease</keyword>
<dbReference type="GO" id="GO:0003677">
    <property type="term" value="F:DNA binding"/>
    <property type="evidence" value="ECO:0007669"/>
    <property type="project" value="UniProtKB-KW"/>
</dbReference>
<evidence type="ECO:0000256" key="4">
    <source>
        <dbReference type="SAM" id="Coils"/>
    </source>
</evidence>
<dbReference type="PANTHER" id="PTHR30408">
    <property type="entry name" value="TYPE-1 RESTRICTION ENZYME ECOKI SPECIFICITY PROTEIN"/>
    <property type="match status" value="1"/>
</dbReference>
<dbReference type="GO" id="GO:0009307">
    <property type="term" value="P:DNA restriction-modification system"/>
    <property type="evidence" value="ECO:0007669"/>
    <property type="project" value="UniProtKB-KW"/>
</dbReference>
<dbReference type="InterPro" id="IPR052021">
    <property type="entry name" value="Type-I_RS_S_subunit"/>
</dbReference>
<dbReference type="GO" id="GO:0004519">
    <property type="term" value="F:endonuclease activity"/>
    <property type="evidence" value="ECO:0007669"/>
    <property type="project" value="UniProtKB-KW"/>
</dbReference>
<reference evidence="6" key="1">
    <citation type="journal article" date="2014" name="Int. J. Syst. Evol. Microbiol.">
        <title>Complete genome sequence of Corynebacterium casei LMG S-19264T (=DSM 44701T), isolated from a smear-ripened cheese.</title>
        <authorList>
            <consortium name="US DOE Joint Genome Institute (JGI-PGF)"/>
            <person name="Walter F."/>
            <person name="Albersmeier A."/>
            <person name="Kalinowski J."/>
            <person name="Ruckert C."/>
        </authorList>
    </citation>
    <scope>NUCLEOTIDE SEQUENCE</scope>
    <source>
        <strain evidence="6">CGMCC 1.15290</strain>
    </source>
</reference>
<dbReference type="Gene3D" id="1.10.287.1120">
    <property type="entry name" value="Bipartite methylase S protein"/>
    <property type="match status" value="1"/>
</dbReference>
<feature type="domain" description="Type I restriction modification DNA specificity" evidence="5">
    <location>
        <begin position="216"/>
        <end position="393"/>
    </location>
</feature>
<dbReference type="Pfam" id="PF01420">
    <property type="entry name" value="Methylase_S"/>
    <property type="match status" value="2"/>
</dbReference>
<accession>A0A917IMX9</accession>
<dbReference type="Proteomes" id="UP000627292">
    <property type="component" value="Unassembled WGS sequence"/>
</dbReference>
<comment type="similarity">
    <text evidence="1">Belongs to the type-I restriction system S methylase family.</text>
</comment>
<feature type="coiled-coil region" evidence="4">
    <location>
        <begin position="375"/>
        <end position="402"/>
    </location>
</feature>
<evidence type="ECO:0000313" key="7">
    <source>
        <dbReference type="Proteomes" id="UP000627292"/>
    </source>
</evidence>
<dbReference type="SUPFAM" id="SSF116734">
    <property type="entry name" value="DNA methylase specificity domain"/>
    <property type="match status" value="2"/>
</dbReference>
<gene>
    <name evidence="6" type="ORF">GCM10011379_05860</name>
</gene>